<feature type="domain" description="Protein kinase" evidence="7">
    <location>
        <begin position="213"/>
        <end position="570"/>
    </location>
</feature>
<gene>
    <name evidence="8" type="ORF">Acr_05g0010880</name>
</gene>
<dbReference type="PROSITE" id="PS00107">
    <property type="entry name" value="PROTEIN_KINASE_ATP"/>
    <property type="match status" value="1"/>
</dbReference>
<evidence type="ECO:0000256" key="4">
    <source>
        <dbReference type="ARBA" id="ARBA00022840"/>
    </source>
</evidence>
<keyword evidence="2 5" id="KW-0547">Nucleotide-binding</keyword>
<name>A0A7J0EN92_9ERIC</name>
<dbReference type="Gene3D" id="1.10.510.10">
    <property type="entry name" value="Transferase(Phosphotransferase) domain 1"/>
    <property type="match status" value="1"/>
</dbReference>
<keyword evidence="3 8" id="KW-0418">Kinase</keyword>
<dbReference type="Gene3D" id="3.40.50.12370">
    <property type="match status" value="1"/>
</dbReference>
<evidence type="ECO:0000256" key="1">
    <source>
        <dbReference type="ARBA" id="ARBA00022679"/>
    </source>
</evidence>
<dbReference type="InterPro" id="IPR000719">
    <property type="entry name" value="Prot_kinase_dom"/>
</dbReference>
<dbReference type="CDD" id="cd00293">
    <property type="entry name" value="USP-like"/>
    <property type="match status" value="1"/>
</dbReference>
<dbReference type="InterPro" id="IPR046958">
    <property type="entry name" value="RBK1/2/STUNTED"/>
</dbReference>
<sequence length="657" mass="72006">MKLVGNCTEPEERGVDAASHGGGGAVVVVGVRMDSQSRELLTWALVKVARSGDRVIALHVLNSNTGKSTLLSLIKTFDSMLAAYEGFCSLKQVDLKLKVCRGLSVRKILVREAKFYGAANVIVGTSKCHPTIRSSVSVAKYCAKNLPRNFSVLAVDNGKILFQSEASDAIVCELQGSDQEKHYTRSIHQALSKIPKAKASKSNEGQGLDSKKFNSEESLNGGNEENALALVPAKSKLWPESNPSWALLRRMFLPNQQRSDKSSLKKSVMQWVLKLPSRQSLAAVYPDHRRNKSDRNEDNSLNLDGDNGAIVPFSDIALSPSSPGYCLKSHSKELKELAEKYSSACRLFSYQELLLATSNFKPENVIGKGGSSQVYRGCLPDGKELAVKGLEAIRRCVLGSLFWKLRSLPYKVALGVAEALDYLHNRTVEPVIHRDVKSSNILLSDDFEPQLSDFGLAVRASDSSHYTTCTDVAGTFGYMAPEYFVHGKVNDRIDVYAFGVVLLELLSGKKPIDNGNPKGQESLVMWGKSIVKDGEVSQLLDPSLGDNYDHDQSERMVLAAALCIRRAPIFRPEISLVLKLLQGNVDSINWARQQVSASEELDDVDGEEFPTNMQSHINLALLDVVGDDSLSIGSSTNPSVSVEDYLKGRWSRSSSFE</sequence>
<evidence type="ECO:0000313" key="8">
    <source>
        <dbReference type="EMBL" id="GFY87449.1"/>
    </source>
</evidence>
<keyword evidence="4 5" id="KW-0067">ATP-binding</keyword>
<reference evidence="8 9" key="1">
    <citation type="submission" date="2019-07" db="EMBL/GenBank/DDBJ databases">
        <title>De Novo Assembly of kiwifruit Actinidia rufa.</title>
        <authorList>
            <person name="Sugita-Konishi S."/>
            <person name="Sato K."/>
            <person name="Mori E."/>
            <person name="Abe Y."/>
            <person name="Kisaki G."/>
            <person name="Hamano K."/>
            <person name="Suezawa K."/>
            <person name="Otani M."/>
            <person name="Fukuda T."/>
            <person name="Manabe T."/>
            <person name="Gomi K."/>
            <person name="Tabuchi M."/>
            <person name="Akimitsu K."/>
            <person name="Kataoka I."/>
        </authorList>
    </citation>
    <scope>NUCLEOTIDE SEQUENCE [LARGE SCALE GENOMIC DNA]</scope>
    <source>
        <strain evidence="9">cv. Fuchu</strain>
    </source>
</reference>
<dbReference type="AlphaFoldDB" id="A0A7J0EN92"/>
<dbReference type="Proteomes" id="UP000585474">
    <property type="component" value="Unassembled WGS sequence"/>
</dbReference>
<evidence type="ECO:0000259" key="7">
    <source>
        <dbReference type="PROSITE" id="PS50011"/>
    </source>
</evidence>
<dbReference type="GO" id="GO:0005524">
    <property type="term" value="F:ATP binding"/>
    <property type="evidence" value="ECO:0007669"/>
    <property type="project" value="UniProtKB-UniRule"/>
</dbReference>
<dbReference type="GO" id="GO:0016787">
    <property type="term" value="F:hydrolase activity"/>
    <property type="evidence" value="ECO:0007669"/>
    <property type="project" value="UniProtKB-KW"/>
</dbReference>
<dbReference type="InterPro" id="IPR008271">
    <property type="entry name" value="Ser/Thr_kinase_AS"/>
</dbReference>
<accession>A0A7J0EN92</accession>
<dbReference type="SUPFAM" id="SSF56112">
    <property type="entry name" value="Protein kinase-like (PK-like)"/>
    <property type="match status" value="1"/>
</dbReference>
<evidence type="ECO:0000256" key="2">
    <source>
        <dbReference type="ARBA" id="ARBA00022741"/>
    </source>
</evidence>
<proteinExistence type="predicted"/>
<keyword evidence="9" id="KW-1185">Reference proteome</keyword>
<dbReference type="PANTHER" id="PTHR47987:SF5">
    <property type="entry name" value="PROTEIN KINASE DOMAIN-CONTAINING PROTEIN"/>
    <property type="match status" value="1"/>
</dbReference>
<organism evidence="8 9">
    <name type="scientific">Actinidia rufa</name>
    <dbReference type="NCBI Taxonomy" id="165716"/>
    <lineage>
        <taxon>Eukaryota</taxon>
        <taxon>Viridiplantae</taxon>
        <taxon>Streptophyta</taxon>
        <taxon>Embryophyta</taxon>
        <taxon>Tracheophyta</taxon>
        <taxon>Spermatophyta</taxon>
        <taxon>Magnoliopsida</taxon>
        <taxon>eudicotyledons</taxon>
        <taxon>Gunneridae</taxon>
        <taxon>Pentapetalae</taxon>
        <taxon>asterids</taxon>
        <taxon>Ericales</taxon>
        <taxon>Actinidiaceae</taxon>
        <taxon>Actinidia</taxon>
    </lineage>
</organism>
<evidence type="ECO:0000256" key="5">
    <source>
        <dbReference type="PROSITE-ProRule" id="PRU10141"/>
    </source>
</evidence>
<dbReference type="PROSITE" id="PS00108">
    <property type="entry name" value="PROTEIN_KINASE_ST"/>
    <property type="match status" value="1"/>
</dbReference>
<dbReference type="GO" id="GO:0004672">
    <property type="term" value="F:protein kinase activity"/>
    <property type="evidence" value="ECO:0007669"/>
    <property type="project" value="InterPro"/>
</dbReference>
<dbReference type="SMART" id="SM00220">
    <property type="entry name" value="S_TKc"/>
    <property type="match status" value="1"/>
</dbReference>
<protein>
    <submittedName>
        <fullName evidence="8">Kinase with adenine nucleotide alpha hydrolases-like domain-containing protein</fullName>
    </submittedName>
</protein>
<dbReference type="FunFam" id="1.10.510.10:FF:000284">
    <property type="entry name" value="Putative receptor-like serine/threonine-protein kinase"/>
    <property type="match status" value="1"/>
</dbReference>
<dbReference type="EMBL" id="BJWL01000005">
    <property type="protein sequence ID" value="GFY87449.1"/>
    <property type="molecule type" value="Genomic_DNA"/>
</dbReference>
<dbReference type="Gene3D" id="3.30.200.20">
    <property type="entry name" value="Phosphorylase Kinase, domain 1"/>
    <property type="match status" value="1"/>
</dbReference>
<evidence type="ECO:0000256" key="6">
    <source>
        <dbReference type="SAM" id="MobiDB-lite"/>
    </source>
</evidence>
<dbReference type="Pfam" id="PF00069">
    <property type="entry name" value="Pkinase"/>
    <property type="match status" value="1"/>
</dbReference>
<dbReference type="InterPro" id="IPR017441">
    <property type="entry name" value="Protein_kinase_ATP_BS"/>
</dbReference>
<evidence type="ECO:0000313" key="9">
    <source>
        <dbReference type="Proteomes" id="UP000585474"/>
    </source>
</evidence>
<feature type="binding site" evidence="5">
    <location>
        <position position="388"/>
    </location>
    <ligand>
        <name>ATP</name>
        <dbReference type="ChEBI" id="CHEBI:30616"/>
    </ligand>
</feature>
<evidence type="ECO:0000256" key="3">
    <source>
        <dbReference type="ARBA" id="ARBA00022777"/>
    </source>
</evidence>
<dbReference type="SUPFAM" id="SSF52402">
    <property type="entry name" value="Adenine nucleotide alpha hydrolases-like"/>
    <property type="match status" value="1"/>
</dbReference>
<dbReference type="FunFam" id="3.40.50.620:FF:000177">
    <property type="entry name" value="probable receptor-like serine/threonine-protein kinase At5g57670"/>
    <property type="match status" value="1"/>
</dbReference>
<feature type="region of interest" description="Disordered" evidence="6">
    <location>
        <begin position="194"/>
        <end position="221"/>
    </location>
</feature>
<dbReference type="InterPro" id="IPR011009">
    <property type="entry name" value="Kinase-like_dom_sf"/>
</dbReference>
<comment type="caution">
    <text evidence="8">The sequence shown here is derived from an EMBL/GenBank/DDBJ whole genome shotgun (WGS) entry which is preliminary data.</text>
</comment>
<dbReference type="OrthoDB" id="654677at2759"/>
<keyword evidence="1" id="KW-0808">Transferase</keyword>
<keyword evidence="8" id="KW-0378">Hydrolase</keyword>
<dbReference type="PROSITE" id="PS50011">
    <property type="entry name" value="PROTEIN_KINASE_DOM"/>
    <property type="match status" value="1"/>
</dbReference>
<dbReference type="PANTHER" id="PTHR47987">
    <property type="entry name" value="OS08G0249100 PROTEIN"/>
    <property type="match status" value="1"/>
</dbReference>